<proteinExistence type="predicted"/>
<gene>
    <name evidence="2" type="ORF">V6N12_011621</name>
</gene>
<feature type="chain" id="PRO_5046067481" description="Secreted protein" evidence="1">
    <location>
        <begin position="23"/>
        <end position="177"/>
    </location>
</feature>
<dbReference type="EMBL" id="JBBPBM010000235">
    <property type="protein sequence ID" value="KAK8499536.1"/>
    <property type="molecule type" value="Genomic_DNA"/>
</dbReference>
<evidence type="ECO:0000256" key="1">
    <source>
        <dbReference type="SAM" id="SignalP"/>
    </source>
</evidence>
<name>A0ABR2AZ17_9ROSI</name>
<evidence type="ECO:0000313" key="3">
    <source>
        <dbReference type="Proteomes" id="UP001472677"/>
    </source>
</evidence>
<feature type="signal peptide" evidence="1">
    <location>
        <begin position="1"/>
        <end position="22"/>
    </location>
</feature>
<accession>A0ABR2AZ17</accession>
<evidence type="ECO:0000313" key="2">
    <source>
        <dbReference type="EMBL" id="KAK8499536.1"/>
    </source>
</evidence>
<sequence length="177" mass="20150">MHFTFYCFMPSFVFLIAKSVMGRSSYGRALALHYSLFSVWFYTDFWRNHEWTGTGNGNRYWLLLCCRVACSGCTSDTASSPLNLSFAASAISLLMLERRVNSQVNADSHGDSTLSHPTSNHALMIQTHVINQTWNPVSLGLRDTEVRAYRTDPVQVRSCSFNSRSQIKYHFTLVFPL</sequence>
<comment type="caution">
    <text evidence="2">The sequence shown here is derived from an EMBL/GenBank/DDBJ whole genome shotgun (WGS) entry which is preliminary data.</text>
</comment>
<evidence type="ECO:0008006" key="4">
    <source>
        <dbReference type="Google" id="ProtNLM"/>
    </source>
</evidence>
<keyword evidence="3" id="KW-1185">Reference proteome</keyword>
<organism evidence="2 3">
    <name type="scientific">Hibiscus sabdariffa</name>
    <name type="common">roselle</name>
    <dbReference type="NCBI Taxonomy" id="183260"/>
    <lineage>
        <taxon>Eukaryota</taxon>
        <taxon>Viridiplantae</taxon>
        <taxon>Streptophyta</taxon>
        <taxon>Embryophyta</taxon>
        <taxon>Tracheophyta</taxon>
        <taxon>Spermatophyta</taxon>
        <taxon>Magnoliopsida</taxon>
        <taxon>eudicotyledons</taxon>
        <taxon>Gunneridae</taxon>
        <taxon>Pentapetalae</taxon>
        <taxon>rosids</taxon>
        <taxon>malvids</taxon>
        <taxon>Malvales</taxon>
        <taxon>Malvaceae</taxon>
        <taxon>Malvoideae</taxon>
        <taxon>Hibiscus</taxon>
    </lineage>
</organism>
<dbReference type="Proteomes" id="UP001472677">
    <property type="component" value="Unassembled WGS sequence"/>
</dbReference>
<reference evidence="2 3" key="1">
    <citation type="journal article" date="2024" name="G3 (Bethesda)">
        <title>Genome assembly of Hibiscus sabdariffa L. provides insights into metabolisms of medicinal natural products.</title>
        <authorList>
            <person name="Kim T."/>
        </authorList>
    </citation>
    <scope>NUCLEOTIDE SEQUENCE [LARGE SCALE GENOMIC DNA]</scope>
    <source>
        <strain evidence="2">TK-2024</strain>
        <tissue evidence="2">Old leaves</tissue>
    </source>
</reference>
<keyword evidence="1" id="KW-0732">Signal</keyword>
<protein>
    <recommendedName>
        <fullName evidence="4">Secreted protein</fullName>
    </recommendedName>
</protein>